<dbReference type="InterPro" id="IPR027705">
    <property type="entry name" value="Flotillin_fam"/>
</dbReference>
<dbReference type="GO" id="GO:0005886">
    <property type="term" value="C:plasma membrane"/>
    <property type="evidence" value="ECO:0007669"/>
    <property type="project" value="UniProtKB-SubCell"/>
</dbReference>
<comment type="similarity">
    <text evidence="2 5">Belongs to the band 7/mec-2 family. Flotillin subfamily.</text>
</comment>
<proteinExistence type="inferred from homology"/>
<dbReference type="InParanoid" id="A0A163A2E8"/>
<organism evidence="7 8">
    <name type="scientific">Phycomyces blakesleeanus (strain ATCC 8743b / DSM 1359 / FGSC 10004 / NBRC 33097 / NRRL 1555)</name>
    <dbReference type="NCBI Taxonomy" id="763407"/>
    <lineage>
        <taxon>Eukaryota</taxon>
        <taxon>Fungi</taxon>
        <taxon>Fungi incertae sedis</taxon>
        <taxon>Mucoromycota</taxon>
        <taxon>Mucoromycotina</taxon>
        <taxon>Mucoromycetes</taxon>
        <taxon>Mucorales</taxon>
        <taxon>Phycomycetaceae</taxon>
        <taxon>Phycomyces</taxon>
    </lineage>
</organism>
<dbReference type="PANTHER" id="PTHR13806">
    <property type="entry name" value="FLOTILLIN-RELATED"/>
    <property type="match status" value="1"/>
</dbReference>
<evidence type="ECO:0000256" key="5">
    <source>
        <dbReference type="RuleBase" id="RU366054"/>
    </source>
</evidence>
<evidence type="ECO:0000256" key="3">
    <source>
        <dbReference type="ARBA" id="ARBA00022475"/>
    </source>
</evidence>
<gene>
    <name evidence="7" type="ORF">PHYBLDRAFT_187955</name>
</gene>
<evidence type="ECO:0000259" key="6">
    <source>
        <dbReference type="Pfam" id="PF01145"/>
    </source>
</evidence>
<dbReference type="Gene3D" id="3.30.479.30">
    <property type="entry name" value="Band 7 domain"/>
    <property type="match status" value="1"/>
</dbReference>
<keyword evidence="4" id="KW-0472">Membrane</keyword>
<dbReference type="EMBL" id="KV440988">
    <property type="protein sequence ID" value="OAD70601.1"/>
    <property type="molecule type" value="Genomic_DNA"/>
</dbReference>
<dbReference type="InterPro" id="IPR036013">
    <property type="entry name" value="Band_7/SPFH_dom_sf"/>
</dbReference>
<accession>A0A163A2E8</accession>
<feature type="domain" description="Band 7" evidence="6">
    <location>
        <begin position="9"/>
        <end position="185"/>
    </location>
</feature>
<dbReference type="VEuPathDB" id="FungiDB:PHYBLDRAFT_187955"/>
<evidence type="ECO:0000256" key="4">
    <source>
        <dbReference type="ARBA" id="ARBA00023136"/>
    </source>
</evidence>
<comment type="subcellular location">
    <subcellularLocation>
        <location evidence="1">Cell membrane</location>
    </subcellularLocation>
</comment>
<dbReference type="GeneID" id="29000346"/>
<dbReference type="CDD" id="cd03399">
    <property type="entry name" value="SPFH_flotillin"/>
    <property type="match status" value="1"/>
</dbReference>
<sequence length="443" mass="49197">MPFYYKVSNANQYIVKTGVGITDIELVKKGWVFPGQHATVFDVTPQNFSLSIHAMTIEKLEFLLPAVFTIGPKLDIPSLEKYARLLAGNALTSTAITDLVRGVIEGETRVIAAGMTIEEIFRERRTFKDMVVKNVQSELDHFGVFIYNANIKSLQDTPGSEYFSYLRQKTQEGAVNQAKVDVAEARFRGDVGAKEKEGLTRQNTQRIEADTVVYENERKADILKAQAILKEKAAEYDRGVQLAQIEAQQHTASREQELKRMVEEKRSLAETERLRATVVAKAKAEYEISVQKSNAEQYNKERAAEAELFKQQKEAEGIKVYAEAKLYKANREAEGVINMLNAQATGLAGIVKAFNGDNGAALQYLMLEKNTFQDLAKTNADAIRGLNPKISVWNTGDSSKGQQNPLADIYKNLAPTLLAVQEQTGISPKWGVNMPQPPSGPST</sequence>
<name>A0A163A2E8_PHYB8</name>
<dbReference type="STRING" id="763407.A0A163A2E8"/>
<dbReference type="PANTHER" id="PTHR13806:SF31">
    <property type="entry name" value="FLOTILLIN-LIKE PROTEIN 1-RELATED"/>
    <property type="match status" value="1"/>
</dbReference>
<keyword evidence="8" id="KW-1185">Reference proteome</keyword>
<evidence type="ECO:0000256" key="1">
    <source>
        <dbReference type="ARBA" id="ARBA00004236"/>
    </source>
</evidence>
<dbReference type="SUPFAM" id="SSF117892">
    <property type="entry name" value="Band 7/SPFH domain"/>
    <property type="match status" value="1"/>
</dbReference>
<keyword evidence="3" id="KW-1003">Cell membrane</keyword>
<evidence type="ECO:0000313" key="8">
    <source>
        <dbReference type="Proteomes" id="UP000077315"/>
    </source>
</evidence>
<reference evidence="8" key="1">
    <citation type="submission" date="2015-06" db="EMBL/GenBank/DDBJ databases">
        <title>Expansion of signal transduction pathways in fungi by whole-genome duplication.</title>
        <authorList>
            <consortium name="DOE Joint Genome Institute"/>
            <person name="Corrochano L.M."/>
            <person name="Kuo A."/>
            <person name="Marcet-Houben M."/>
            <person name="Polaino S."/>
            <person name="Salamov A."/>
            <person name="Villalobos J.M."/>
            <person name="Alvarez M.I."/>
            <person name="Avalos J."/>
            <person name="Benito E.P."/>
            <person name="Benoit I."/>
            <person name="Burger G."/>
            <person name="Camino L.P."/>
            <person name="Canovas D."/>
            <person name="Cerda-Olmedo E."/>
            <person name="Cheng J.-F."/>
            <person name="Dominguez A."/>
            <person name="Elias M."/>
            <person name="Eslava A.P."/>
            <person name="Glaser F."/>
            <person name="Grimwood J."/>
            <person name="Gutierrez G."/>
            <person name="Heitman J."/>
            <person name="Henrissat B."/>
            <person name="Iturriaga E.A."/>
            <person name="Lang B.F."/>
            <person name="Lavin J.L."/>
            <person name="Lee S."/>
            <person name="Li W."/>
            <person name="Lindquist E."/>
            <person name="Lopez-Garcia S."/>
            <person name="Luque E.M."/>
            <person name="Marcos A.T."/>
            <person name="Martin J."/>
            <person name="McCluskey K."/>
            <person name="Medina H.R."/>
            <person name="Miralles-Duran A."/>
            <person name="Miyazaki A."/>
            <person name="Munoz-Torres E."/>
            <person name="Oguiza J.A."/>
            <person name="Ohm R."/>
            <person name="Olmedo M."/>
            <person name="Orejas M."/>
            <person name="Ortiz-Castellanos L."/>
            <person name="Pisabarro A.G."/>
            <person name="Rodriguez-Romero J."/>
            <person name="Ruiz-Herrera J."/>
            <person name="Ruiz-Vazquez R."/>
            <person name="Sanz C."/>
            <person name="Schackwitz W."/>
            <person name="Schmutz J."/>
            <person name="Shahriari M."/>
            <person name="Shelest E."/>
            <person name="Silva-Franco F."/>
            <person name="Soanes D."/>
            <person name="Syed K."/>
            <person name="Tagua V.G."/>
            <person name="Talbot N.J."/>
            <person name="Thon M."/>
            <person name="De vries R.P."/>
            <person name="Wiebenga A."/>
            <person name="Yadav J.S."/>
            <person name="Braun E.L."/>
            <person name="Baker S."/>
            <person name="Garre V."/>
            <person name="Horwitz B."/>
            <person name="Torres-Martinez S."/>
            <person name="Idnurm A."/>
            <person name="Herrera-Estrella A."/>
            <person name="Gabaldon T."/>
            <person name="Grigoriev I.V."/>
        </authorList>
    </citation>
    <scope>NUCLEOTIDE SEQUENCE [LARGE SCALE GENOMIC DNA]</scope>
    <source>
        <strain evidence="8">NRRL 1555(-)</strain>
    </source>
</reference>
<dbReference type="InterPro" id="IPR001107">
    <property type="entry name" value="Band_7"/>
</dbReference>
<dbReference type="AlphaFoldDB" id="A0A163A2E8"/>
<evidence type="ECO:0000256" key="2">
    <source>
        <dbReference type="ARBA" id="ARBA00007161"/>
    </source>
</evidence>
<protein>
    <recommendedName>
        <fullName evidence="6">Band 7 domain-containing protein</fullName>
    </recommendedName>
</protein>
<dbReference type="RefSeq" id="XP_018288641.1">
    <property type="nucleotide sequence ID" value="XM_018439440.1"/>
</dbReference>
<dbReference type="OrthoDB" id="6080404at2759"/>
<evidence type="ECO:0000313" key="7">
    <source>
        <dbReference type="EMBL" id="OAD70601.1"/>
    </source>
</evidence>
<dbReference type="Proteomes" id="UP000077315">
    <property type="component" value="Unassembled WGS sequence"/>
</dbReference>
<dbReference type="Pfam" id="PF01145">
    <property type="entry name" value="Band_7"/>
    <property type="match status" value="1"/>
</dbReference>